<feature type="domain" description="G-protein coupled receptors family 1 profile" evidence="6">
    <location>
        <begin position="44"/>
        <end position="182"/>
    </location>
</feature>
<keyword evidence="7" id="KW-0675">Receptor</keyword>
<comment type="subcellular location">
    <subcellularLocation>
        <location evidence="1">Membrane</location>
    </subcellularLocation>
</comment>
<evidence type="ECO:0000256" key="4">
    <source>
        <dbReference type="ARBA" id="ARBA00023136"/>
    </source>
</evidence>
<evidence type="ECO:0000313" key="7">
    <source>
        <dbReference type="EMBL" id="RMZ97185.1"/>
    </source>
</evidence>
<feature type="transmembrane region" description="Helical" evidence="5">
    <location>
        <begin position="64"/>
        <end position="84"/>
    </location>
</feature>
<dbReference type="PANTHER" id="PTHR46641">
    <property type="entry name" value="FMRFAMIDE RECEPTOR-RELATED"/>
    <property type="match status" value="1"/>
</dbReference>
<name>A0A3M7PDM1_BRAPC</name>
<dbReference type="GO" id="GO:0016020">
    <property type="term" value="C:membrane"/>
    <property type="evidence" value="ECO:0007669"/>
    <property type="project" value="UniProtKB-SubCell"/>
</dbReference>
<dbReference type="InterPro" id="IPR052954">
    <property type="entry name" value="GPCR-Ligand_Int"/>
</dbReference>
<organism evidence="7 8">
    <name type="scientific">Brachionus plicatilis</name>
    <name type="common">Marine rotifer</name>
    <name type="synonym">Brachionus muelleri</name>
    <dbReference type="NCBI Taxonomy" id="10195"/>
    <lineage>
        <taxon>Eukaryota</taxon>
        <taxon>Metazoa</taxon>
        <taxon>Spiralia</taxon>
        <taxon>Gnathifera</taxon>
        <taxon>Rotifera</taxon>
        <taxon>Eurotatoria</taxon>
        <taxon>Monogononta</taxon>
        <taxon>Pseudotrocha</taxon>
        <taxon>Ploima</taxon>
        <taxon>Brachionidae</taxon>
        <taxon>Brachionus</taxon>
    </lineage>
</organism>
<feature type="transmembrane region" description="Helical" evidence="5">
    <location>
        <begin position="28"/>
        <end position="52"/>
    </location>
</feature>
<feature type="transmembrane region" description="Helical" evidence="5">
    <location>
        <begin position="141"/>
        <end position="160"/>
    </location>
</feature>
<dbReference type="GO" id="GO:0004930">
    <property type="term" value="F:G protein-coupled receptor activity"/>
    <property type="evidence" value="ECO:0007669"/>
    <property type="project" value="InterPro"/>
</dbReference>
<dbReference type="PRINTS" id="PR00237">
    <property type="entry name" value="GPCRRHODOPSN"/>
</dbReference>
<dbReference type="STRING" id="10195.A0A3M7PDM1"/>
<evidence type="ECO:0000259" key="6">
    <source>
        <dbReference type="PROSITE" id="PS50262"/>
    </source>
</evidence>
<dbReference type="InterPro" id="IPR017452">
    <property type="entry name" value="GPCR_Rhodpsn_7TM"/>
</dbReference>
<dbReference type="SUPFAM" id="SSF81321">
    <property type="entry name" value="Family A G protein-coupled receptor-like"/>
    <property type="match status" value="1"/>
</dbReference>
<evidence type="ECO:0000256" key="3">
    <source>
        <dbReference type="ARBA" id="ARBA00022989"/>
    </source>
</evidence>
<sequence>MNFDQTNETFRAQFMSTYQTNFYELSKWLNVILITLITAIGIYGNLVSIYIFTKTKSTNRGKNFTFYFLLLSLSDLSVLVFHYIDFTFRSWINLTHSYSSKFNFVDKTISVYILLAMTIQRFIFFYLPLKRSIVSSMKTNRIIISTLVIFSLILNSGNLITNTLTKHETNGEYYCNINPKPN</sequence>
<evidence type="ECO:0000313" key="8">
    <source>
        <dbReference type="Proteomes" id="UP000276133"/>
    </source>
</evidence>
<dbReference type="EMBL" id="REGN01011564">
    <property type="protein sequence ID" value="RMZ97185.1"/>
    <property type="molecule type" value="Genomic_DNA"/>
</dbReference>
<dbReference type="Gene3D" id="1.20.1070.10">
    <property type="entry name" value="Rhodopsin 7-helix transmembrane proteins"/>
    <property type="match status" value="1"/>
</dbReference>
<feature type="transmembrane region" description="Helical" evidence="5">
    <location>
        <begin position="109"/>
        <end position="129"/>
    </location>
</feature>
<dbReference type="PROSITE" id="PS50262">
    <property type="entry name" value="G_PROTEIN_RECEP_F1_2"/>
    <property type="match status" value="1"/>
</dbReference>
<keyword evidence="3 5" id="KW-1133">Transmembrane helix</keyword>
<dbReference type="InterPro" id="IPR000276">
    <property type="entry name" value="GPCR_Rhodpsn"/>
</dbReference>
<proteinExistence type="predicted"/>
<evidence type="ECO:0000256" key="1">
    <source>
        <dbReference type="ARBA" id="ARBA00004370"/>
    </source>
</evidence>
<evidence type="ECO:0000256" key="5">
    <source>
        <dbReference type="SAM" id="Phobius"/>
    </source>
</evidence>
<evidence type="ECO:0000256" key="2">
    <source>
        <dbReference type="ARBA" id="ARBA00022692"/>
    </source>
</evidence>
<dbReference type="OrthoDB" id="10011262at2759"/>
<gene>
    <name evidence="7" type="ORF">BpHYR1_034716</name>
</gene>
<dbReference type="AlphaFoldDB" id="A0A3M7PDM1"/>
<comment type="caution">
    <text evidence="7">The sequence shown here is derived from an EMBL/GenBank/DDBJ whole genome shotgun (WGS) entry which is preliminary data.</text>
</comment>
<accession>A0A3M7PDM1</accession>
<keyword evidence="4 5" id="KW-0472">Membrane</keyword>
<dbReference type="Proteomes" id="UP000276133">
    <property type="component" value="Unassembled WGS sequence"/>
</dbReference>
<keyword evidence="2 5" id="KW-0812">Transmembrane</keyword>
<reference evidence="7 8" key="1">
    <citation type="journal article" date="2018" name="Sci. Rep.">
        <title>Genomic signatures of local adaptation to the degree of environmental predictability in rotifers.</title>
        <authorList>
            <person name="Franch-Gras L."/>
            <person name="Hahn C."/>
            <person name="Garcia-Roger E.M."/>
            <person name="Carmona M.J."/>
            <person name="Serra M."/>
            <person name="Gomez A."/>
        </authorList>
    </citation>
    <scope>NUCLEOTIDE SEQUENCE [LARGE SCALE GENOMIC DNA]</scope>
    <source>
        <strain evidence="7">HYR1</strain>
    </source>
</reference>
<dbReference type="PANTHER" id="PTHR46641:SF6">
    <property type="entry name" value="G-PROTEIN COUPLED RECEPTORS FAMILY 1 PROFILE DOMAIN-CONTAINING PROTEIN"/>
    <property type="match status" value="1"/>
</dbReference>
<protein>
    <submittedName>
        <fullName evidence="7">Neuropeptide receptor A18</fullName>
    </submittedName>
</protein>
<keyword evidence="8" id="KW-1185">Reference proteome</keyword>